<sequence>MFLENCGITIILDLSRKLQHVLTLPKITNQTEKVPILVYFHGGAFFTGSAFCQLYHHHFNNFVSQVNVMVVSVEYRLAPENPLPACYDDCWDALKWVSSHYDKSITNKEPWLIEHGDFKKVFIGGDSAGGNIVHNIAMRAGTEALPCGVEILGAFLSHPFFCGSQPIGSEPLGHGHMAWNLVYPNAPGGVDNPFINPLAEGAPRLSGLGCSRILVCVAGKDQLRDRGILYYEAVKKSGWKGEVELFEEKEEDHVYHVIHPQSQNAYKFFKRLALFLLYSRRMKC</sequence>
<organism evidence="3 4">
    <name type="scientific">Lupinus albus</name>
    <name type="common">White lupine</name>
    <name type="synonym">Lupinus termis</name>
    <dbReference type="NCBI Taxonomy" id="3870"/>
    <lineage>
        <taxon>Eukaryota</taxon>
        <taxon>Viridiplantae</taxon>
        <taxon>Streptophyta</taxon>
        <taxon>Embryophyta</taxon>
        <taxon>Tracheophyta</taxon>
        <taxon>Spermatophyta</taxon>
        <taxon>Magnoliopsida</taxon>
        <taxon>eudicotyledons</taxon>
        <taxon>Gunneridae</taxon>
        <taxon>Pentapetalae</taxon>
        <taxon>rosids</taxon>
        <taxon>fabids</taxon>
        <taxon>Fabales</taxon>
        <taxon>Fabaceae</taxon>
        <taxon>Papilionoideae</taxon>
        <taxon>50 kb inversion clade</taxon>
        <taxon>genistoids sensu lato</taxon>
        <taxon>core genistoids</taxon>
        <taxon>Genisteae</taxon>
        <taxon>Lupinus</taxon>
    </lineage>
</organism>
<dbReference type="Gene3D" id="3.40.50.1820">
    <property type="entry name" value="alpha/beta hydrolase"/>
    <property type="match status" value="1"/>
</dbReference>
<dbReference type="EMBL" id="WOCE01000006">
    <property type="protein sequence ID" value="KAE9611654.1"/>
    <property type="molecule type" value="Genomic_DNA"/>
</dbReference>
<keyword evidence="4" id="KW-1185">Reference proteome</keyword>
<accession>A0A6A4QEJ0</accession>
<protein>
    <submittedName>
        <fullName evidence="3">Putative carboxylesterase, 2-hydroxyisoflavanone dehydratase</fullName>
    </submittedName>
</protein>
<comment type="similarity">
    <text evidence="1">Belongs to the 'GDXG' lipolytic enzyme family.</text>
</comment>
<evidence type="ECO:0000313" key="3">
    <source>
        <dbReference type="EMBL" id="KAE9611654.1"/>
    </source>
</evidence>
<dbReference type="Proteomes" id="UP000447434">
    <property type="component" value="Chromosome 6"/>
</dbReference>
<dbReference type="InterPro" id="IPR029058">
    <property type="entry name" value="AB_hydrolase_fold"/>
</dbReference>
<evidence type="ECO:0000256" key="1">
    <source>
        <dbReference type="ARBA" id="ARBA00010515"/>
    </source>
</evidence>
<dbReference type="GO" id="GO:0016787">
    <property type="term" value="F:hydrolase activity"/>
    <property type="evidence" value="ECO:0007669"/>
    <property type="project" value="InterPro"/>
</dbReference>
<dbReference type="SUPFAM" id="SSF53474">
    <property type="entry name" value="alpha/beta-Hydrolases"/>
    <property type="match status" value="1"/>
</dbReference>
<dbReference type="Pfam" id="PF07859">
    <property type="entry name" value="Abhydrolase_3"/>
    <property type="match status" value="1"/>
</dbReference>
<dbReference type="OrthoDB" id="408631at2759"/>
<dbReference type="PANTHER" id="PTHR23024">
    <property type="entry name" value="ARYLACETAMIDE DEACETYLASE"/>
    <property type="match status" value="1"/>
</dbReference>
<comment type="caution">
    <text evidence="3">The sequence shown here is derived from an EMBL/GenBank/DDBJ whole genome shotgun (WGS) entry which is preliminary data.</text>
</comment>
<evidence type="ECO:0000313" key="4">
    <source>
        <dbReference type="Proteomes" id="UP000447434"/>
    </source>
</evidence>
<dbReference type="InterPro" id="IPR013094">
    <property type="entry name" value="AB_hydrolase_3"/>
</dbReference>
<evidence type="ECO:0000259" key="2">
    <source>
        <dbReference type="Pfam" id="PF07859"/>
    </source>
</evidence>
<feature type="domain" description="Alpha/beta hydrolase fold-3" evidence="2">
    <location>
        <begin position="37"/>
        <end position="256"/>
    </location>
</feature>
<reference evidence="4" key="1">
    <citation type="journal article" date="2020" name="Nat. Commun.">
        <title>Genome sequence of the cluster root forming white lupin.</title>
        <authorList>
            <person name="Hufnagel B."/>
            <person name="Marques A."/>
            <person name="Soriano A."/>
            <person name="Marques L."/>
            <person name="Divol F."/>
            <person name="Doumas P."/>
            <person name="Sallet E."/>
            <person name="Mancinotti D."/>
            <person name="Carrere S."/>
            <person name="Marande W."/>
            <person name="Arribat S."/>
            <person name="Keller J."/>
            <person name="Huneau C."/>
            <person name="Blein T."/>
            <person name="Aime D."/>
            <person name="Laguerre M."/>
            <person name="Taylor J."/>
            <person name="Schubert V."/>
            <person name="Nelson M."/>
            <person name="Geu-Flores F."/>
            <person name="Crespi M."/>
            <person name="Gallardo-Guerrero K."/>
            <person name="Delaux P.-M."/>
            <person name="Salse J."/>
            <person name="Berges H."/>
            <person name="Guyot R."/>
            <person name="Gouzy J."/>
            <person name="Peret B."/>
        </authorList>
    </citation>
    <scope>NUCLEOTIDE SEQUENCE [LARGE SCALE GENOMIC DNA]</scope>
    <source>
        <strain evidence="4">cv. Amiga</strain>
    </source>
</reference>
<gene>
    <name evidence="3" type="ORF">Lalb_Chr06g0164761</name>
</gene>
<dbReference type="InterPro" id="IPR050466">
    <property type="entry name" value="Carboxylest/Gibb_receptor"/>
</dbReference>
<dbReference type="AlphaFoldDB" id="A0A6A4QEJ0"/>
<dbReference type="PANTHER" id="PTHR23024:SF562">
    <property type="entry name" value="2-HYDROXYISOFLAVANONE DEHYDRATASE"/>
    <property type="match status" value="1"/>
</dbReference>
<name>A0A6A4QEJ0_LUPAL</name>
<proteinExistence type="inferred from homology"/>